<evidence type="ECO:0000313" key="2">
    <source>
        <dbReference type="Proteomes" id="UP000071778"/>
    </source>
</evidence>
<evidence type="ECO:0008006" key="3">
    <source>
        <dbReference type="Google" id="ProtNLM"/>
    </source>
</evidence>
<keyword evidence="2" id="KW-1185">Reference proteome</keyword>
<sequence length="48" mass="5442">MKFFEGKIAKWWTPDDVAFVDALPIGATGKLLKNKLREQFKGYTLPTA</sequence>
<dbReference type="AlphaFoldDB" id="A0A127QF56"/>
<dbReference type="EMBL" id="CP013235">
    <property type="protein sequence ID" value="AMP08634.1"/>
    <property type="molecule type" value="Genomic_DNA"/>
</dbReference>
<dbReference type="Proteomes" id="UP000071778">
    <property type="component" value="Chromosome"/>
</dbReference>
<evidence type="ECO:0000313" key="1">
    <source>
        <dbReference type="EMBL" id="AMP08634.1"/>
    </source>
</evidence>
<gene>
    <name evidence="1" type="ORF">CAter282_0833</name>
</gene>
<dbReference type="Gene3D" id="3.30.300.30">
    <property type="match status" value="1"/>
</dbReference>
<accession>A0A127QF56</accession>
<name>A0A127QF56_9BURK</name>
<protein>
    <recommendedName>
        <fullName evidence="3">Long-chain-fatty-acid--CoA ligase</fullName>
    </recommendedName>
</protein>
<dbReference type="PATRIC" id="fig|279058.18.peg.828"/>
<dbReference type="InterPro" id="IPR045851">
    <property type="entry name" value="AMP-bd_C_sf"/>
</dbReference>
<dbReference type="SUPFAM" id="SSF56801">
    <property type="entry name" value="Acetyl-CoA synthetase-like"/>
    <property type="match status" value="1"/>
</dbReference>
<reference evidence="1 2" key="1">
    <citation type="submission" date="2015-11" db="EMBL/GenBank/DDBJ databases">
        <title>Exploring the genomic traits of fungus-feeding bacterial genus Collimonas.</title>
        <authorList>
            <person name="Song C."/>
            <person name="Schmidt R."/>
            <person name="de Jager V."/>
            <person name="Krzyzanowska D."/>
            <person name="Jongedijk E."/>
            <person name="Cankar K."/>
            <person name="Beekwilder J."/>
            <person name="van Veen A."/>
            <person name="de Boer W."/>
            <person name="van Veen J.A."/>
            <person name="Garbeva P."/>
        </authorList>
    </citation>
    <scope>NUCLEOTIDE SEQUENCE [LARGE SCALE GENOMIC DNA]</scope>
    <source>
        <strain evidence="1 2">Ter282</strain>
    </source>
</reference>
<proteinExistence type="predicted"/>
<organism evidence="1 2">
    <name type="scientific">Collimonas arenae</name>
    <dbReference type="NCBI Taxonomy" id="279058"/>
    <lineage>
        <taxon>Bacteria</taxon>
        <taxon>Pseudomonadati</taxon>
        <taxon>Pseudomonadota</taxon>
        <taxon>Betaproteobacteria</taxon>
        <taxon>Burkholderiales</taxon>
        <taxon>Oxalobacteraceae</taxon>
        <taxon>Collimonas</taxon>
    </lineage>
</organism>